<keyword evidence="1" id="KW-0285">Flavoprotein</keyword>
<dbReference type="NCBIfam" id="TIGR00229">
    <property type="entry name" value="sensory_box"/>
    <property type="match status" value="2"/>
</dbReference>
<feature type="region of interest" description="Disordered" evidence="4">
    <location>
        <begin position="314"/>
        <end position="335"/>
    </location>
</feature>
<feature type="compositionally biased region" description="Pro residues" evidence="4">
    <location>
        <begin position="870"/>
        <end position="885"/>
    </location>
</feature>
<feature type="compositionally biased region" description="Polar residues" evidence="4">
    <location>
        <begin position="937"/>
        <end position="957"/>
    </location>
</feature>
<dbReference type="PROSITE" id="PS50112">
    <property type="entry name" value="PAS"/>
    <property type="match status" value="2"/>
</dbReference>
<evidence type="ECO:0000313" key="7">
    <source>
        <dbReference type="Proteomes" id="UP000565441"/>
    </source>
</evidence>
<evidence type="ECO:0000256" key="1">
    <source>
        <dbReference type="ARBA" id="ARBA00022630"/>
    </source>
</evidence>
<evidence type="ECO:0000313" key="6">
    <source>
        <dbReference type="EMBL" id="KAF5375679.1"/>
    </source>
</evidence>
<accession>A0A8H5H2N8</accession>
<dbReference type="Gene3D" id="3.30.450.20">
    <property type="entry name" value="PAS domain"/>
    <property type="match status" value="2"/>
</dbReference>
<feature type="compositionally biased region" description="Low complexity" evidence="4">
    <location>
        <begin position="886"/>
        <end position="910"/>
    </location>
</feature>
<proteinExistence type="predicted"/>
<name>A0A8H5H2N8_9AGAR</name>
<feature type="compositionally biased region" description="Basic residues" evidence="4">
    <location>
        <begin position="853"/>
        <end position="863"/>
    </location>
</feature>
<feature type="region of interest" description="Disordered" evidence="4">
    <location>
        <begin position="853"/>
        <end position="979"/>
    </location>
</feature>
<dbReference type="Proteomes" id="UP000565441">
    <property type="component" value="Unassembled WGS sequence"/>
</dbReference>
<evidence type="ECO:0000256" key="2">
    <source>
        <dbReference type="ARBA" id="ARBA00022643"/>
    </source>
</evidence>
<dbReference type="SUPFAM" id="SSF55785">
    <property type="entry name" value="PYP-like sensor domain (PAS domain)"/>
    <property type="match status" value="2"/>
</dbReference>
<keyword evidence="2" id="KW-0288">FMN</keyword>
<evidence type="ECO:0000256" key="4">
    <source>
        <dbReference type="SAM" id="MobiDB-lite"/>
    </source>
</evidence>
<gene>
    <name evidence="6" type="ORF">D9615_009416</name>
</gene>
<feature type="region of interest" description="Disordered" evidence="4">
    <location>
        <begin position="726"/>
        <end position="766"/>
    </location>
</feature>
<dbReference type="InterPro" id="IPR013767">
    <property type="entry name" value="PAS_fold"/>
</dbReference>
<dbReference type="GO" id="GO:0005634">
    <property type="term" value="C:nucleus"/>
    <property type="evidence" value="ECO:0007669"/>
    <property type="project" value="TreeGrafter"/>
</dbReference>
<feature type="domain" description="PAS" evidence="5">
    <location>
        <begin position="129"/>
        <end position="154"/>
    </location>
</feature>
<dbReference type="EMBL" id="JAACJP010000032">
    <property type="protein sequence ID" value="KAF5375679.1"/>
    <property type="molecule type" value="Genomic_DNA"/>
</dbReference>
<dbReference type="Pfam" id="PF00989">
    <property type="entry name" value="PAS"/>
    <property type="match status" value="1"/>
</dbReference>
<reference evidence="6 7" key="1">
    <citation type="journal article" date="2020" name="ISME J.">
        <title>Uncovering the hidden diversity of litter-decomposition mechanisms in mushroom-forming fungi.</title>
        <authorList>
            <person name="Floudas D."/>
            <person name="Bentzer J."/>
            <person name="Ahren D."/>
            <person name="Johansson T."/>
            <person name="Persson P."/>
            <person name="Tunlid A."/>
        </authorList>
    </citation>
    <scope>NUCLEOTIDE SEQUENCE [LARGE SCALE GENOMIC DNA]</scope>
    <source>
        <strain evidence="6 7">CBS 661.87</strain>
    </source>
</reference>
<evidence type="ECO:0000256" key="3">
    <source>
        <dbReference type="ARBA" id="ARBA00022991"/>
    </source>
</evidence>
<dbReference type="PANTHER" id="PTHR47429:SF7">
    <property type="entry name" value="GATA-FACTOR"/>
    <property type="match status" value="1"/>
</dbReference>
<feature type="compositionally biased region" description="Basic residues" evidence="4">
    <location>
        <begin position="733"/>
        <end position="747"/>
    </location>
</feature>
<dbReference type="InterPro" id="IPR000014">
    <property type="entry name" value="PAS"/>
</dbReference>
<evidence type="ECO:0000259" key="5">
    <source>
        <dbReference type="PROSITE" id="PS50112"/>
    </source>
</evidence>
<dbReference type="PANTHER" id="PTHR47429">
    <property type="entry name" value="PROTEIN TWIN LOV 1"/>
    <property type="match status" value="1"/>
</dbReference>
<feature type="region of interest" description="Disordered" evidence="4">
    <location>
        <begin position="407"/>
        <end position="430"/>
    </location>
</feature>
<sequence length="979" mass="104529">MPFTRYLQDGSQQTQDGLDDANSEDAIHFQIPSFMYSGAPTLAQGGGAEVLPFHSTWFANNGFTPHIASPRPPLAITAPSPLGLPVYSASGFDVLSILARVATRPNPHIVLGPVDLTCSFVIVDVRRHDNPIVYCSPSFCRLTGYEEYEILGRNCRFLQAPGGAVRRGDERRFTSQQAVATLRKALSADKEVQTSIVNFRKDGSAFINLVSVVPIPGGVTGAKHELNDVVYHVGFQVDLTEQPNVILEKLRNGTYIQSQQPSGPAAIFASTVHSELGPPPPSRKAFTLPQLIMSPILAALLQSKAFLRALPISTSTTAPQPPPPTTAAPTTHSTPTNNPLSLLLLEYAPDFIHVVSLKGAFLYVAPAVTRVLGYTPAELVGKSMADLAHPEDVVPLERQLKESSTLLPGPFPTTFSSASPNAPNSSSTQQGQAQARIVDVLFRARTKPGAYVWVECRGRLHVEPGKGRKAIVLSGRASAMPRVCWRHIVRAAGGLAGPMFIRDFAGDGNGTAATKLLTDTEIETETEVRAEAEGREVHVEFWAQLAGRGHSAGALVSIGTGVGDVLGYDPDELLGRRIGTLVVGGEGAAGIAEALLEDRCVGGGGSEVHDGGDEDGVKTTTVYARLRAKSGAGVRVLMVFYRSGRGALDPGLSVAPAPVLLQVRMLDGPGAGAGAGAGVVHPLNANIFEELEVSRGSSWQYELQQLRYANLRLEEEVKALEVEHATYQDKERQKRKGKGKVQSKGKGKGMAGEQQSTMGPASTSAFSTAPASAVSMGFADIASAGMGMGDVYPDLALGMGLGIGVGGEHTNYAVALEQYEAAAGRGYTATGTDDDSALMPAPTAVPTRRYHQYTPHHQHHHQRQQQDRPAPAPAPAPPPPPPRPQTPAHGRQSCRPSFSQQQQQQQHQSQTVYAPVPLPVTIPPSALMHAIDPPQPQARQQVNQYPLQVQRQLQSLRTPHPRPEWSNSLHPGVKRPAGR</sequence>
<protein>
    <recommendedName>
        <fullName evidence="5">PAS domain-containing protein</fullName>
    </recommendedName>
</protein>
<feature type="domain" description="PAS" evidence="5">
    <location>
        <begin position="344"/>
        <end position="403"/>
    </location>
</feature>
<keyword evidence="7" id="KW-1185">Reference proteome</keyword>
<dbReference type="OrthoDB" id="447251at2759"/>
<comment type="caution">
    <text evidence="6">The sequence shown here is derived from an EMBL/GenBank/DDBJ whole genome shotgun (WGS) entry which is preliminary data.</text>
</comment>
<dbReference type="Pfam" id="PF13426">
    <property type="entry name" value="PAS_9"/>
    <property type="match status" value="1"/>
</dbReference>
<organism evidence="6 7">
    <name type="scientific">Tricholomella constricta</name>
    <dbReference type="NCBI Taxonomy" id="117010"/>
    <lineage>
        <taxon>Eukaryota</taxon>
        <taxon>Fungi</taxon>
        <taxon>Dikarya</taxon>
        <taxon>Basidiomycota</taxon>
        <taxon>Agaricomycotina</taxon>
        <taxon>Agaricomycetes</taxon>
        <taxon>Agaricomycetidae</taxon>
        <taxon>Agaricales</taxon>
        <taxon>Tricholomatineae</taxon>
        <taxon>Lyophyllaceae</taxon>
        <taxon>Tricholomella</taxon>
    </lineage>
</organism>
<dbReference type="AlphaFoldDB" id="A0A8H5H2N8"/>
<keyword evidence="3" id="KW-0157">Chromophore</keyword>
<dbReference type="CDD" id="cd00130">
    <property type="entry name" value="PAS"/>
    <property type="match status" value="2"/>
</dbReference>
<dbReference type="InterPro" id="IPR035965">
    <property type="entry name" value="PAS-like_dom_sf"/>
</dbReference>
<dbReference type="GO" id="GO:0006355">
    <property type="term" value="P:regulation of DNA-templated transcription"/>
    <property type="evidence" value="ECO:0007669"/>
    <property type="project" value="InterPro"/>
</dbReference>
<feature type="compositionally biased region" description="Low complexity" evidence="4">
    <location>
        <begin position="416"/>
        <end position="427"/>
    </location>
</feature>
<dbReference type="SMART" id="SM00091">
    <property type="entry name" value="PAS"/>
    <property type="match status" value="2"/>
</dbReference>